<keyword evidence="3" id="KW-0547">Nucleotide-binding</keyword>
<feature type="domain" description="ABC transporter" evidence="5">
    <location>
        <begin position="4"/>
        <end position="232"/>
    </location>
</feature>
<dbReference type="Gene3D" id="3.40.50.300">
    <property type="entry name" value="P-loop containing nucleotide triphosphate hydrolases"/>
    <property type="match status" value="1"/>
</dbReference>
<evidence type="ECO:0000313" key="6">
    <source>
        <dbReference type="EMBL" id="PWJ32193.1"/>
    </source>
</evidence>
<evidence type="ECO:0000256" key="1">
    <source>
        <dbReference type="ARBA" id="ARBA00005417"/>
    </source>
</evidence>
<dbReference type="GO" id="GO:0016887">
    <property type="term" value="F:ATP hydrolysis activity"/>
    <property type="evidence" value="ECO:0007669"/>
    <property type="project" value="InterPro"/>
</dbReference>
<sequence>MPELVLDRVTKQFQNKIAVDQVSLRLTEGVHGFLGANGAGKTTLLRMLCGVLKPSAGEILCNGAQIRGMDGEYRHMLGYLPQDFGYYPDFSAKRYLEYLAACKAVPKDLAKDKVQEVLQLVGLSGEQKHKIKTFSGGMIRRLGIAQALLNDPEILILDEPTSGLDPKERIRFRNIISAMSKGRIVILSTHIVSDVEFIADQILLMKQGRIVEQGTSREVTKSAEGRVWEYLAEPEEAQRLNEQFAVSNLKNEGDQVYLRIVADTCPCKGAVNAEPGLEDVYLYHFKEAAENVENLERRNL</sequence>
<evidence type="ECO:0000256" key="4">
    <source>
        <dbReference type="ARBA" id="ARBA00022840"/>
    </source>
</evidence>
<comment type="similarity">
    <text evidence="1">Belongs to the ABC transporter superfamily.</text>
</comment>
<reference evidence="6 7" key="1">
    <citation type="submission" date="2018-05" db="EMBL/GenBank/DDBJ databases">
        <title>The Hungate 1000. A catalogue of reference genomes from the rumen microbiome.</title>
        <authorList>
            <person name="Kelly W."/>
        </authorList>
    </citation>
    <scope>NUCLEOTIDE SEQUENCE [LARGE SCALE GENOMIC DNA]</scope>
    <source>
        <strain evidence="6 7">NLAE-zl-C242</strain>
    </source>
</reference>
<dbReference type="OrthoDB" id="9775135at2"/>
<dbReference type="PROSITE" id="PS00211">
    <property type="entry name" value="ABC_TRANSPORTER_1"/>
    <property type="match status" value="1"/>
</dbReference>
<organism evidence="6 7">
    <name type="scientific">Faecalicatena orotica</name>
    <dbReference type="NCBI Taxonomy" id="1544"/>
    <lineage>
        <taxon>Bacteria</taxon>
        <taxon>Bacillati</taxon>
        <taxon>Bacillota</taxon>
        <taxon>Clostridia</taxon>
        <taxon>Lachnospirales</taxon>
        <taxon>Lachnospiraceae</taxon>
        <taxon>Faecalicatena</taxon>
    </lineage>
</organism>
<evidence type="ECO:0000259" key="5">
    <source>
        <dbReference type="PROSITE" id="PS50893"/>
    </source>
</evidence>
<dbReference type="InterPro" id="IPR017871">
    <property type="entry name" value="ABC_transporter-like_CS"/>
</dbReference>
<dbReference type="Proteomes" id="UP000245845">
    <property type="component" value="Unassembled WGS sequence"/>
</dbReference>
<name>A0A2Y9BCM7_9FIRM</name>
<keyword evidence="2" id="KW-0813">Transport</keyword>
<dbReference type="GO" id="GO:0005524">
    <property type="term" value="F:ATP binding"/>
    <property type="evidence" value="ECO:0007669"/>
    <property type="project" value="UniProtKB-KW"/>
</dbReference>
<dbReference type="InterPro" id="IPR003439">
    <property type="entry name" value="ABC_transporter-like_ATP-bd"/>
</dbReference>
<dbReference type="Pfam" id="PF00005">
    <property type="entry name" value="ABC_tran"/>
    <property type="match status" value="1"/>
</dbReference>
<dbReference type="PROSITE" id="PS50893">
    <property type="entry name" value="ABC_TRANSPORTER_2"/>
    <property type="match status" value="1"/>
</dbReference>
<dbReference type="AlphaFoldDB" id="A0A2Y9BCM7"/>
<keyword evidence="4 6" id="KW-0067">ATP-binding</keyword>
<comment type="caution">
    <text evidence="6">The sequence shown here is derived from an EMBL/GenBank/DDBJ whole genome shotgun (WGS) entry which is preliminary data.</text>
</comment>
<dbReference type="SUPFAM" id="SSF52540">
    <property type="entry name" value="P-loop containing nucleoside triphosphate hydrolases"/>
    <property type="match status" value="1"/>
</dbReference>
<accession>A0A2Y9BCM7</accession>
<evidence type="ECO:0000313" key="7">
    <source>
        <dbReference type="Proteomes" id="UP000245845"/>
    </source>
</evidence>
<dbReference type="PANTHER" id="PTHR43335:SF2">
    <property type="entry name" value="ABC TRANSPORTER, ATP-BINDING PROTEIN"/>
    <property type="match status" value="1"/>
</dbReference>
<dbReference type="CDD" id="cd03264">
    <property type="entry name" value="ABC_drug_resistance_like"/>
    <property type="match status" value="1"/>
</dbReference>
<dbReference type="EMBL" id="QGDL01000001">
    <property type="protein sequence ID" value="PWJ32193.1"/>
    <property type="molecule type" value="Genomic_DNA"/>
</dbReference>
<gene>
    <name evidence="6" type="ORF">A8806_101481</name>
</gene>
<dbReference type="InterPro" id="IPR027417">
    <property type="entry name" value="P-loop_NTPase"/>
</dbReference>
<dbReference type="InterPro" id="IPR003593">
    <property type="entry name" value="AAA+_ATPase"/>
</dbReference>
<dbReference type="SMART" id="SM00382">
    <property type="entry name" value="AAA"/>
    <property type="match status" value="1"/>
</dbReference>
<evidence type="ECO:0000256" key="3">
    <source>
        <dbReference type="ARBA" id="ARBA00022741"/>
    </source>
</evidence>
<protein>
    <submittedName>
        <fullName evidence="6">ABC-2 type transport system ATP-binding protein</fullName>
    </submittedName>
</protein>
<evidence type="ECO:0000256" key="2">
    <source>
        <dbReference type="ARBA" id="ARBA00022448"/>
    </source>
</evidence>
<dbReference type="RefSeq" id="WP_109729554.1">
    <property type="nucleotide sequence ID" value="NZ_BAAACK010000007.1"/>
</dbReference>
<dbReference type="PANTHER" id="PTHR43335">
    <property type="entry name" value="ABC TRANSPORTER, ATP-BINDING PROTEIN"/>
    <property type="match status" value="1"/>
</dbReference>
<proteinExistence type="inferred from homology"/>
<keyword evidence="7" id="KW-1185">Reference proteome</keyword>